<dbReference type="PRINTS" id="PR00032">
    <property type="entry name" value="HTHARAC"/>
</dbReference>
<keyword evidence="6" id="KW-1185">Reference proteome</keyword>
<protein>
    <recommendedName>
        <fullName evidence="4">HTH araC/xylS-type domain-containing protein</fullName>
    </recommendedName>
</protein>
<dbReference type="EMBL" id="LQBQ01000036">
    <property type="protein sequence ID" value="KUJ76254.1"/>
    <property type="molecule type" value="Genomic_DNA"/>
</dbReference>
<evidence type="ECO:0000256" key="3">
    <source>
        <dbReference type="ARBA" id="ARBA00023163"/>
    </source>
</evidence>
<evidence type="ECO:0000259" key="4">
    <source>
        <dbReference type="PROSITE" id="PS01124"/>
    </source>
</evidence>
<dbReference type="GO" id="GO:0003700">
    <property type="term" value="F:DNA-binding transcription factor activity"/>
    <property type="evidence" value="ECO:0007669"/>
    <property type="project" value="InterPro"/>
</dbReference>
<dbReference type="SMART" id="SM00342">
    <property type="entry name" value="HTH_ARAC"/>
    <property type="match status" value="1"/>
</dbReference>
<dbReference type="STRING" id="1685379.AVO45_13170"/>
<dbReference type="Gene3D" id="1.10.10.60">
    <property type="entry name" value="Homeodomain-like"/>
    <property type="match status" value="1"/>
</dbReference>
<feature type="domain" description="HTH araC/xylS-type" evidence="4">
    <location>
        <begin position="229"/>
        <end position="329"/>
    </location>
</feature>
<dbReference type="InterPro" id="IPR018060">
    <property type="entry name" value="HTH_AraC"/>
</dbReference>
<accession>A0A0X3TKI2</accession>
<dbReference type="OrthoDB" id="9805730at2"/>
<dbReference type="RefSeq" id="WP_068349120.1">
    <property type="nucleotide sequence ID" value="NZ_LQBQ01000036.1"/>
</dbReference>
<dbReference type="InterPro" id="IPR020449">
    <property type="entry name" value="Tscrpt_reg_AraC-type_HTH"/>
</dbReference>
<name>A0A0X3TKI2_9RHOB</name>
<gene>
    <name evidence="5" type="ORF">AVO45_13170</name>
</gene>
<evidence type="ECO:0000256" key="2">
    <source>
        <dbReference type="ARBA" id="ARBA00023125"/>
    </source>
</evidence>
<dbReference type="InterPro" id="IPR032687">
    <property type="entry name" value="AraC-type_N"/>
</dbReference>
<dbReference type="InterPro" id="IPR009057">
    <property type="entry name" value="Homeodomain-like_sf"/>
</dbReference>
<dbReference type="Proteomes" id="UP000053791">
    <property type="component" value="Unassembled WGS sequence"/>
</dbReference>
<dbReference type="PANTHER" id="PTHR47894:SF1">
    <property type="entry name" value="HTH-TYPE TRANSCRIPTIONAL REGULATOR VQSM"/>
    <property type="match status" value="1"/>
</dbReference>
<dbReference type="GO" id="GO:0000976">
    <property type="term" value="F:transcription cis-regulatory region binding"/>
    <property type="evidence" value="ECO:0007669"/>
    <property type="project" value="TreeGrafter"/>
</dbReference>
<dbReference type="GO" id="GO:0005829">
    <property type="term" value="C:cytosol"/>
    <property type="evidence" value="ECO:0007669"/>
    <property type="project" value="TreeGrafter"/>
</dbReference>
<evidence type="ECO:0000256" key="1">
    <source>
        <dbReference type="ARBA" id="ARBA00023015"/>
    </source>
</evidence>
<dbReference type="Pfam" id="PF12625">
    <property type="entry name" value="Arabinose_bd"/>
    <property type="match status" value="1"/>
</dbReference>
<keyword evidence="3" id="KW-0804">Transcription</keyword>
<dbReference type="SUPFAM" id="SSF46689">
    <property type="entry name" value="Homeodomain-like"/>
    <property type="match status" value="1"/>
</dbReference>
<reference evidence="5 6" key="1">
    <citation type="submission" date="2015-12" db="EMBL/GenBank/DDBJ databases">
        <authorList>
            <person name="Shamseldin A."/>
            <person name="Moawad H."/>
            <person name="Abd El-Rahim W.M."/>
            <person name="Sadowsky M.J."/>
        </authorList>
    </citation>
    <scope>NUCLEOTIDE SEQUENCE [LARGE SCALE GENOMIC DNA]</scope>
    <source>
        <strain evidence="5 6">ZGT118</strain>
    </source>
</reference>
<proteinExistence type="predicted"/>
<sequence length="331" mass="36159">MAVRIPEPIAANILEGAAGRGFDPAALLARAGLPRTDADLGAPDFVRLVRAVTLTLDDELAGLHDRPQRVGTHAIMASYLSRAETLGDAFARAVRFMDLADNSFRFSLGEGGANLRLDMARIPGRTVLNETAIEMVLVLVSRMLFWMAGTPGAINGAWFDYPAPAHSASYPAMFQRAPMHFNQRTSGLAIPRTLLKLPVIRSEAEAVAYARRTPLDAFLPQDGTTGLALEVYVAVESTLAAEGRLADMAETGAALGMPVHTLRRRLKRDGVEYSDIRRQVRRDMAVRLLTTTDLSIEQIAEKTGFSEASAFIRAFRSWTGLTPRAYRVSEF</sequence>
<keyword evidence="1" id="KW-0805">Transcription regulation</keyword>
<comment type="caution">
    <text evidence="5">The sequence shown here is derived from an EMBL/GenBank/DDBJ whole genome shotgun (WGS) entry which is preliminary data.</text>
</comment>
<evidence type="ECO:0000313" key="5">
    <source>
        <dbReference type="EMBL" id="KUJ76254.1"/>
    </source>
</evidence>
<dbReference type="AlphaFoldDB" id="A0A0X3TKI2"/>
<organism evidence="5 6">
    <name type="scientific">Ruegeria marisrubri</name>
    <dbReference type="NCBI Taxonomy" id="1685379"/>
    <lineage>
        <taxon>Bacteria</taxon>
        <taxon>Pseudomonadati</taxon>
        <taxon>Pseudomonadota</taxon>
        <taxon>Alphaproteobacteria</taxon>
        <taxon>Rhodobacterales</taxon>
        <taxon>Roseobacteraceae</taxon>
        <taxon>Ruegeria</taxon>
    </lineage>
</organism>
<keyword evidence="2" id="KW-0238">DNA-binding</keyword>
<dbReference type="Pfam" id="PF12833">
    <property type="entry name" value="HTH_18"/>
    <property type="match status" value="1"/>
</dbReference>
<dbReference type="PANTHER" id="PTHR47894">
    <property type="entry name" value="HTH-TYPE TRANSCRIPTIONAL REGULATOR GADX"/>
    <property type="match status" value="1"/>
</dbReference>
<dbReference type="PROSITE" id="PS01124">
    <property type="entry name" value="HTH_ARAC_FAMILY_2"/>
    <property type="match status" value="1"/>
</dbReference>
<evidence type="ECO:0000313" key="6">
    <source>
        <dbReference type="Proteomes" id="UP000053791"/>
    </source>
</evidence>